<organism evidence="1 2">
    <name type="scientific">Neolewinella agarilytica</name>
    <dbReference type="NCBI Taxonomy" id="478744"/>
    <lineage>
        <taxon>Bacteria</taxon>
        <taxon>Pseudomonadati</taxon>
        <taxon>Bacteroidota</taxon>
        <taxon>Saprospiria</taxon>
        <taxon>Saprospirales</taxon>
        <taxon>Lewinellaceae</taxon>
        <taxon>Neolewinella</taxon>
    </lineage>
</organism>
<keyword evidence="2" id="KW-1185">Reference proteome</keyword>
<gene>
    <name evidence="1" type="ORF">SAMN05444359_1502</name>
</gene>
<dbReference type="Proteomes" id="UP000199021">
    <property type="component" value="Unassembled WGS sequence"/>
</dbReference>
<dbReference type="AlphaFoldDB" id="A0A1H9PHL2"/>
<name>A0A1H9PHL2_9BACT</name>
<dbReference type="InParanoid" id="A0A1H9PHL2"/>
<sequence>MKPIIRTMIKGVKSKLTQTYPNLPKLRVGIKDIGWYQETLEELFSKKSRY</sequence>
<evidence type="ECO:0000313" key="1">
    <source>
        <dbReference type="EMBL" id="SER47053.1"/>
    </source>
</evidence>
<dbReference type="EMBL" id="FOFB01000050">
    <property type="protein sequence ID" value="SER47053.1"/>
    <property type="molecule type" value="Genomic_DNA"/>
</dbReference>
<reference evidence="2" key="1">
    <citation type="submission" date="2016-10" db="EMBL/GenBank/DDBJ databases">
        <authorList>
            <person name="Varghese N."/>
            <person name="Submissions S."/>
        </authorList>
    </citation>
    <scope>NUCLEOTIDE SEQUENCE [LARGE SCALE GENOMIC DNA]</scope>
    <source>
        <strain evidence="2">DSM 24740</strain>
    </source>
</reference>
<accession>A0A1H9PHL2</accession>
<protein>
    <submittedName>
        <fullName evidence="1">Uncharacterized protein</fullName>
    </submittedName>
</protein>
<evidence type="ECO:0000313" key="2">
    <source>
        <dbReference type="Proteomes" id="UP000199021"/>
    </source>
</evidence>
<proteinExistence type="predicted"/>